<dbReference type="OrthoDB" id="9801609at2"/>
<keyword evidence="2 6" id="KW-0808">Transferase</keyword>
<dbReference type="InterPro" id="IPR028098">
    <property type="entry name" value="Glyco_trans_4-like_N"/>
</dbReference>
<dbReference type="Proteomes" id="UP000247602">
    <property type="component" value="Unassembled WGS sequence"/>
</dbReference>
<dbReference type="AlphaFoldDB" id="A0A323VEX3"/>
<feature type="domain" description="Glycosyl transferase family 1" evidence="3">
    <location>
        <begin position="194"/>
        <end position="342"/>
    </location>
</feature>
<dbReference type="GO" id="GO:0009103">
    <property type="term" value="P:lipopolysaccharide biosynthetic process"/>
    <property type="evidence" value="ECO:0007669"/>
    <property type="project" value="TreeGrafter"/>
</dbReference>
<dbReference type="CDD" id="cd03809">
    <property type="entry name" value="GT4_MtfB-like"/>
    <property type="match status" value="1"/>
</dbReference>
<feature type="domain" description="Glycosyltransferase subfamily 4-like N-terminal" evidence="4">
    <location>
        <begin position="15"/>
        <end position="170"/>
    </location>
</feature>
<dbReference type="Pfam" id="PF00534">
    <property type="entry name" value="Glycos_transf_1"/>
    <property type="match status" value="1"/>
</dbReference>
<dbReference type="GO" id="GO:0016757">
    <property type="term" value="F:glycosyltransferase activity"/>
    <property type="evidence" value="ECO:0007669"/>
    <property type="project" value="UniProtKB-KW"/>
</dbReference>
<dbReference type="EMBL" id="QKNV01000010">
    <property type="protein sequence ID" value="PZA23205.1"/>
    <property type="molecule type" value="Genomic_DNA"/>
</dbReference>
<keyword evidence="1" id="KW-0328">Glycosyltransferase</keyword>
<reference evidence="5 8" key="2">
    <citation type="submission" date="2020-08" db="EMBL/GenBank/DDBJ databases">
        <title>Sequencing the genomes of 1000 actinobacteria strains.</title>
        <authorList>
            <person name="Klenk H.-P."/>
        </authorList>
    </citation>
    <scope>NUCLEOTIDE SEQUENCE [LARGE SCALE GENOMIC DNA]</scope>
    <source>
        <strain evidence="5 8">DSM 16678</strain>
    </source>
</reference>
<evidence type="ECO:0000259" key="4">
    <source>
        <dbReference type="Pfam" id="PF13439"/>
    </source>
</evidence>
<protein>
    <submittedName>
        <fullName evidence="6">Glycosyltransferase family 1 protein</fullName>
    </submittedName>
    <submittedName>
        <fullName evidence="5">Glycosyltransferase involved in cell wall biosynthesis</fullName>
    </submittedName>
</protein>
<evidence type="ECO:0000256" key="1">
    <source>
        <dbReference type="ARBA" id="ARBA00022676"/>
    </source>
</evidence>
<evidence type="ECO:0000259" key="3">
    <source>
        <dbReference type="Pfam" id="PF00534"/>
    </source>
</evidence>
<sequence>MDIALVTEQALARVPGGTGRYATEVAGALAATAPAGATVTGWTAWHRDVDAARVPGVHGPRRLPLPSRPLAAAWEAGLPPRPWGADLVHATTVLTPRRGRRTRLVVTVHDAVPWTHPETLTPRGVRWHRALATRAAAEADAIVVPTEAVARELARHLSLRAPVFVAGAGVSARLARPADSEERLARLGLPGGHLVSVATLEPRKGLDVLLRALAEQPGRLPPLAVVGRTGWGGVEPADMARGFGLPEGSVLPLGGLSDEDLAAVLSGAVAAVVPSRAEGFGLPVVEAMAAGVPVVTSADPALVEVGGGATRVTPIGDPAALARALDELVADPAALAAMRRAGLARSAEFTWSAVAGRLWDVYADLLHP</sequence>
<dbReference type="PANTHER" id="PTHR46401">
    <property type="entry name" value="GLYCOSYLTRANSFERASE WBBK-RELATED"/>
    <property type="match status" value="1"/>
</dbReference>
<dbReference type="PANTHER" id="PTHR46401:SF2">
    <property type="entry name" value="GLYCOSYLTRANSFERASE WBBK-RELATED"/>
    <property type="match status" value="1"/>
</dbReference>
<reference evidence="6 7" key="1">
    <citation type="submission" date="2018-06" db="EMBL/GenBank/DDBJ databases">
        <title>Draft genome sequence of Modestobacter versicolor CP153-2.</title>
        <authorList>
            <person name="Gundlapally S.R."/>
        </authorList>
    </citation>
    <scope>NUCLEOTIDE SEQUENCE [LARGE SCALE GENOMIC DNA]</scope>
    <source>
        <strain evidence="6 7">CP153-2</strain>
    </source>
</reference>
<gene>
    <name evidence="6" type="ORF">DMO24_01205</name>
    <name evidence="5" type="ORF">FHX36_003976</name>
</gene>
<dbReference type="EMBL" id="JACIBU010000001">
    <property type="protein sequence ID" value="MBB3678241.1"/>
    <property type="molecule type" value="Genomic_DNA"/>
</dbReference>
<dbReference type="Pfam" id="PF13439">
    <property type="entry name" value="Glyco_transf_4"/>
    <property type="match status" value="1"/>
</dbReference>
<evidence type="ECO:0000313" key="7">
    <source>
        <dbReference type="Proteomes" id="UP000247602"/>
    </source>
</evidence>
<dbReference type="RefSeq" id="WP_110550524.1">
    <property type="nucleotide sequence ID" value="NZ_JACIBU010000001.1"/>
</dbReference>
<evidence type="ECO:0000313" key="5">
    <source>
        <dbReference type="EMBL" id="MBB3678241.1"/>
    </source>
</evidence>
<dbReference type="Gene3D" id="3.40.50.2000">
    <property type="entry name" value="Glycogen Phosphorylase B"/>
    <property type="match status" value="2"/>
</dbReference>
<dbReference type="InterPro" id="IPR001296">
    <property type="entry name" value="Glyco_trans_1"/>
</dbReference>
<name>A0A323VEX3_9ACTN</name>
<keyword evidence="7" id="KW-1185">Reference proteome</keyword>
<evidence type="ECO:0000313" key="6">
    <source>
        <dbReference type="EMBL" id="PZA23205.1"/>
    </source>
</evidence>
<accession>A0A323VEX3</accession>
<dbReference type="Proteomes" id="UP000580718">
    <property type="component" value="Unassembled WGS sequence"/>
</dbReference>
<comment type="caution">
    <text evidence="6">The sequence shown here is derived from an EMBL/GenBank/DDBJ whole genome shotgun (WGS) entry which is preliminary data.</text>
</comment>
<proteinExistence type="predicted"/>
<dbReference type="SUPFAM" id="SSF53756">
    <property type="entry name" value="UDP-Glycosyltransferase/glycogen phosphorylase"/>
    <property type="match status" value="1"/>
</dbReference>
<evidence type="ECO:0000313" key="8">
    <source>
        <dbReference type="Proteomes" id="UP000580718"/>
    </source>
</evidence>
<organism evidence="6 7">
    <name type="scientific">Modestobacter versicolor</name>
    <dbReference type="NCBI Taxonomy" id="429133"/>
    <lineage>
        <taxon>Bacteria</taxon>
        <taxon>Bacillati</taxon>
        <taxon>Actinomycetota</taxon>
        <taxon>Actinomycetes</taxon>
        <taxon>Geodermatophilales</taxon>
        <taxon>Geodermatophilaceae</taxon>
        <taxon>Modestobacter</taxon>
    </lineage>
</organism>
<evidence type="ECO:0000256" key="2">
    <source>
        <dbReference type="ARBA" id="ARBA00022679"/>
    </source>
</evidence>